<evidence type="ECO:0000313" key="2">
    <source>
        <dbReference type="EMBL" id="MBB6144293.1"/>
    </source>
</evidence>
<dbReference type="Proteomes" id="UP000538666">
    <property type="component" value="Unassembled WGS sequence"/>
</dbReference>
<evidence type="ECO:0000313" key="3">
    <source>
        <dbReference type="Proteomes" id="UP000538666"/>
    </source>
</evidence>
<accession>A0A841JSB2</accession>
<organism evidence="2 3">
    <name type="scientific">Silvibacterium bohemicum</name>
    <dbReference type="NCBI Taxonomy" id="1577686"/>
    <lineage>
        <taxon>Bacteria</taxon>
        <taxon>Pseudomonadati</taxon>
        <taxon>Acidobacteriota</taxon>
        <taxon>Terriglobia</taxon>
        <taxon>Terriglobales</taxon>
        <taxon>Acidobacteriaceae</taxon>
        <taxon>Silvibacterium</taxon>
    </lineage>
</organism>
<keyword evidence="3" id="KW-1185">Reference proteome</keyword>
<protein>
    <submittedName>
        <fullName evidence="2">Uncharacterized protein</fullName>
    </submittedName>
</protein>
<comment type="caution">
    <text evidence="2">The sequence shown here is derived from an EMBL/GenBank/DDBJ whole genome shotgun (WGS) entry which is preliminary data.</text>
</comment>
<dbReference type="EMBL" id="JACHEK010000004">
    <property type="protein sequence ID" value="MBB6144293.1"/>
    <property type="molecule type" value="Genomic_DNA"/>
</dbReference>
<name>A0A841JSB2_9BACT</name>
<feature type="region of interest" description="Disordered" evidence="1">
    <location>
        <begin position="1"/>
        <end position="28"/>
    </location>
</feature>
<evidence type="ECO:0000256" key="1">
    <source>
        <dbReference type="SAM" id="MobiDB-lite"/>
    </source>
</evidence>
<dbReference type="RefSeq" id="WP_156185890.1">
    <property type="nucleotide sequence ID" value="NZ_JACHEK010000004.1"/>
</dbReference>
<sequence>MQRVPQPLRGRRVRSTSLHQSGRPETAATFRVAPTARVETLAGQFGHALPTFNGVPTFYAHEVHSELLYDLCACLVRCGIGQPSHWSNAGDSGNRFVQNVLRAAITDERIDLLERNLEYHLQVGDVIERYGYDRGLESRELAVLINSGNCGYFEIGEAIEALEKEKRGLGAAFYWQLTSALYRVMRVYNHDDALMHEEQLHEWADQEDEEAREQYEFPEVKKTLPECIRKTLKHGDRKIKDRRLLLKHMDGKFGAWIARLRRMQTLSRLYPKSGKDLSDGYYDSLPLPSLLVVFKQHDAIAACFDEESQHMLETSPEPALSIVFSPHDDAEVRQAKRIVERFILFNCELFQLVEDIQNWGSNHERRDVDRGELSLRAA</sequence>
<reference evidence="2 3" key="1">
    <citation type="submission" date="2020-08" db="EMBL/GenBank/DDBJ databases">
        <title>Genomic Encyclopedia of Type Strains, Phase IV (KMG-IV): sequencing the most valuable type-strain genomes for metagenomic binning, comparative biology and taxonomic classification.</title>
        <authorList>
            <person name="Goeker M."/>
        </authorList>
    </citation>
    <scope>NUCLEOTIDE SEQUENCE [LARGE SCALE GENOMIC DNA]</scope>
    <source>
        <strain evidence="2 3">DSM 103733</strain>
    </source>
</reference>
<dbReference type="AlphaFoldDB" id="A0A841JSB2"/>
<dbReference type="OrthoDB" id="105988at2"/>
<proteinExistence type="predicted"/>
<gene>
    <name evidence="2" type="ORF">HNQ77_002245</name>
</gene>